<organism evidence="7 8">
    <name type="scientific">Erysiphe pulchra</name>
    <dbReference type="NCBI Taxonomy" id="225359"/>
    <lineage>
        <taxon>Eukaryota</taxon>
        <taxon>Fungi</taxon>
        <taxon>Dikarya</taxon>
        <taxon>Ascomycota</taxon>
        <taxon>Pezizomycotina</taxon>
        <taxon>Leotiomycetes</taxon>
        <taxon>Erysiphales</taxon>
        <taxon>Erysiphaceae</taxon>
        <taxon>Erysiphe</taxon>
    </lineage>
</organism>
<evidence type="ECO:0000256" key="4">
    <source>
        <dbReference type="ARBA" id="ARBA00023204"/>
    </source>
</evidence>
<evidence type="ECO:0000256" key="6">
    <source>
        <dbReference type="SAM" id="MobiDB-lite"/>
    </source>
</evidence>
<keyword evidence="8" id="KW-1185">Reference proteome</keyword>
<evidence type="ECO:0000313" key="8">
    <source>
        <dbReference type="Proteomes" id="UP000237438"/>
    </source>
</evidence>
<evidence type="ECO:0000256" key="2">
    <source>
        <dbReference type="ARBA" id="ARBA00022763"/>
    </source>
</evidence>
<dbReference type="SUPFAM" id="SSF54768">
    <property type="entry name" value="dsRNA-binding domain-like"/>
    <property type="match status" value="1"/>
</dbReference>
<dbReference type="GO" id="GO:0000730">
    <property type="term" value="P:DNA recombinase assembly"/>
    <property type="evidence" value="ECO:0007669"/>
    <property type="project" value="InterPro"/>
</dbReference>
<feature type="compositionally biased region" description="Polar residues" evidence="6">
    <location>
        <begin position="351"/>
        <end position="394"/>
    </location>
</feature>
<reference evidence="7 8" key="1">
    <citation type="submission" date="2017-10" db="EMBL/GenBank/DDBJ databases">
        <title>Development of genomic resources for the powdery mildew, Erysiphe pulchra.</title>
        <authorList>
            <person name="Wadl P.A."/>
            <person name="Mack B.M."/>
            <person name="Moore G."/>
            <person name="Beltz S.B."/>
        </authorList>
    </citation>
    <scope>NUCLEOTIDE SEQUENCE [LARGE SCALE GENOMIC DNA]</scope>
    <source>
        <strain evidence="7">Cflorida</strain>
    </source>
</reference>
<keyword evidence="2" id="KW-0227">DNA damage</keyword>
<sequence length="582" mass="63387">MNRVGDQHLRPRGRTGRCEESVHQVSTYTAQEIATLQSRLEKQLGPEYLSSRCGPGGQKVHYIAAEKCIQLANAVFGFNGWSSQIIDFQVDFIDENPQTLKVSLGLSVVVRVTLKDGTFHEDIGYGHVENFKAKAAAFEKAKKEGTTDALKRALRNFGNVLGNCIYDKEYLRQVSKVKPFSPKWSEDNLFRHSSFFASSGLKNKPVVGNETVNPILNRAKQTECSASGLAREVDVSEEFFEEDFGDFDEADFGVTDPESHPDEVVLSESAPLLAMSSIDSPKLSPNLCDESKNKNTGTVLGGNTIQTFSIGDRQAVQKQNKLSCVQSPKNGHLKIPSLDSTVGRDSVIQNRVNRQSSGNVTSANRILNQPNRTDNSNQTSSLNSPELKNKSIPNIQKDHITPNTPVLKCGFYSARAANIFSPTLNNENMSTTEPPDIIPDNALTFNPHAESPSIRKTPGVDHRSSKPLTKDLKHIPSASQASTASVILGTNSPGIFSSRSNILNPSLDNVRRIGAPGSPSPSGMSNSKGTGFKIPMKRTTEGGTGRTLIGVNRVPLETLSANTNTNSSMIDIIDPKRQKLHS</sequence>
<evidence type="ECO:0000313" key="7">
    <source>
        <dbReference type="EMBL" id="POS86753.1"/>
    </source>
</evidence>
<dbReference type="InterPro" id="IPR004585">
    <property type="entry name" value="DNA_recomb/repair_Rad52"/>
</dbReference>
<evidence type="ECO:0000256" key="1">
    <source>
        <dbReference type="ARBA" id="ARBA00006638"/>
    </source>
</evidence>
<dbReference type="GO" id="GO:0005634">
    <property type="term" value="C:nucleus"/>
    <property type="evidence" value="ECO:0007669"/>
    <property type="project" value="InterPro"/>
</dbReference>
<dbReference type="STRING" id="225359.A0A2S4PXI8"/>
<proteinExistence type="inferred from homology"/>
<feature type="region of interest" description="Disordered" evidence="6">
    <location>
        <begin position="351"/>
        <end position="399"/>
    </location>
</feature>
<dbReference type="GO" id="GO:0003697">
    <property type="term" value="F:single-stranded DNA binding"/>
    <property type="evidence" value="ECO:0007669"/>
    <property type="project" value="UniProtKB-ARBA"/>
</dbReference>
<dbReference type="Gene3D" id="3.30.390.80">
    <property type="entry name" value="DNA repair protein Rad52/59/22"/>
    <property type="match status" value="1"/>
</dbReference>
<keyword evidence="4" id="KW-0234">DNA repair</keyword>
<dbReference type="PANTHER" id="PTHR12132">
    <property type="entry name" value="DNA REPAIR AND RECOMBINATION PROTEIN RAD52, RAD59"/>
    <property type="match status" value="1"/>
</dbReference>
<dbReference type="GO" id="GO:0045002">
    <property type="term" value="P:double-strand break repair via single-strand annealing"/>
    <property type="evidence" value="ECO:0007669"/>
    <property type="project" value="InterPro"/>
</dbReference>
<dbReference type="OrthoDB" id="206565at2759"/>
<comment type="similarity">
    <text evidence="1">Belongs to the RAD52 family.</text>
</comment>
<evidence type="ECO:0000256" key="5">
    <source>
        <dbReference type="ARBA" id="ARBA00077224"/>
    </source>
</evidence>
<dbReference type="AlphaFoldDB" id="A0A2S4PXI8"/>
<dbReference type="FunFam" id="3.30.390.80:FF:000001">
    <property type="entry name" value="DNA repair protein RAD52 homolog"/>
    <property type="match status" value="1"/>
</dbReference>
<accession>A0A2S4PXI8</accession>
<gene>
    <name evidence="7" type="ORF">EPUL_001710</name>
</gene>
<dbReference type="Pfam" id="PF04098">
    <property type="entry name" value="Rad52_Rad22"/>
    <property type="match status" value="1"/>
</dbReference>
<dbReference type="Proteomes" id="UP000237438">
    <property type="component" value="Unassembled WGS sequence"/>
</dbReference>
<evidence type="ECO:0000256" key="3">
    <source>
        <dbReference type="ARBA" id="ARBA00023172"/>
    </source>
</evidence>
<dbReference type="EMBL" id="PEDP01000260">
    <property type="protein sequence ID" value="POS86753.1"/>
    <property type="molecule type" value="Genomic_DNA"/>
</dbReference>
<dbReference type="PANTHER" id="PTHR12132:SF1">
    <property type="entry name" value="DNA REPAIR PROTEIN RAD52 HOMOLOG"/>
    <property type="match status" value="1"/>
</dbReference>
<comment type="caution">
    <text evidence="7">The sequence shown here is derived from an EMBL/GenBank/DDBJ whole genome shotgun (WGS) entry which is preliminary data.</text>
</comment>
<protein>
    <recommendedName>
        <fullName evidence="5">RAD52 homolog</fullName>
    </recommendedName>
</protein>
<feature type="region of interest" description="Disordered" evidence="6">
    <location>
        <begin position="325"/>
        <end position="344"/>
    </location>
</feature>
<dbReference type="NCBIfam" id="TIGR00607">
    <property type="entry name" value="rad52"/>
    <property type="match status" value="1"/>
</dbReference>
<dbReference type="InterPro" id="IPR007232">
    <property type="entry name" value="Rad52_Rad59_Rad22"/>
</dbReference>
<dbReference type="InterPro" id="IPR041247">
    <property type="entry name" value="Rad52_fam"/>
</dbReference>
<dbReference type="InterPro" id="IPR042525">
    <property type="entry name" value="Rad52_Rad59_Rad22_sf"/>
</dbReference>
<dbReference type="GO" id="GO:0006312">
    <property type="term" value="P:mitotic recombination"/>
    <property type="evidence" value="ECO:0007669"/>
    <property type="project" value="TreeGrafter"/>
</dbReference>
<name>A0A2S4PXI8_9PEZI</name>
<keyword evidence="3" id="KW-0233">DNA recombination</keyword>